<dbReference type="Gene3D" id="3.40.50.1820">
    <property type="entry name" value="alpha/beta hydrolase"/>
    <property type="match status" value="1"/>
</dbReference>
<organism evidence="3 4">
    <name type="scientific">Pleomassaria siparia CBS 279.74</name>
    <dbReference type="NCBI Taxonomy" id="1314801"/>
    <lineage>
        <taxon>Eukaryota</taxon>
        <taxon>Fungi</taxon>
        <taxon>Dikarya</taxon>
        <taxon>Ascomycota</taxon>
        <taxon>Pezizomycotina</taxon>
        <taxon>Dothideomycetes</taxon>
        <taxon>Pleosporomycetidae</taxon>
        <taxon>Pleosporales</taxon>
        <taxon>Pleomassariaceae</taxon>
        <taxon>Pleomassaria</taxon>
    </lineage>
</organism>
<dbReference type="Proteomes" id="UP000799428">
    <property type="component" value="Unassembled WGS sequence"/>
</dbReference>
<dbReference type="InterPro" id="IPR029058">
    <property type="entry name" value="AB_hydrolase_fold"/>
</dbReference>
<name>A0A6G1KJ18_9PLEO</name>
<dbReference type="OrthoDB" id="6431331at2759"/>
<dbReference type="Pfam" id="PF00561">
    <property type="entry name" value="Abhydrolase_1"/>
    <property type="match status" value="1"/>
</dbReference>
<evidence type="ECO:0000256" key="1">
    <source>
        <dbReference type="SAM" id="Phobius"/>
    </source>
</evidence>
<dbReference type="GO" id="GO:0016787">
    <property type="term" value="F:hydrolase activity"/>
    <property type="evidence" value="ECO:0007669"/>
    <property type="project" value="UniProtKB-KW"/>
</dbReference>
<dbReference type="AlphaFoldDB" id="A0A6G1KJ18"/>
<evidence type="ECO:0000313" key="3">
    <source>
        <dbReference type="EMBL" id="KAF2712839.1"/>
    </source>
</evidence>
<dbReference type="PANTHER" id="PTHR43689">
    <property type="entry name" value="HYDROLASE"/>
    <property type="match status" value="1"/>
</dbReference>
<sequence length="489" mass="54197">MPAPPPSPKALGVTSPISSTSRLGELAWWGFHFAYGMFYLCSLVGIVAFRDGGFTKKITQEEDEELAKAQAKYWTLSKSPLPGFRHDFFTTKDGLKLHYVVNANDEAVASGNIAIFIHGFPDSFLLWRKLLTSPNLQNHVLIAVDLPGYGGSDGLQKYNADGLLEPLTAFILEMRTQYLGEKGKVIMVTHDWGAILGTRLASEAKELADRWIIVSGIIPQHMRSNAQIHAASALQMLHTWIRQPLSISLLKNAFSTLSPIRGQFRRSFYIFIFQLPQPLANFYATMGNYWWLRTMHTAGAGLFGRDDKPTRSLKASEAADYAAMSSGPGRAQHASGSLKYPESVLRRTKDLGMSEKIRIYREGVGLGVWEKSLETVVALSELPTKKRSSGAGLFDDGPLGALNAPATFVMGSRDPAFERSMSLDGMVDYLTRDSQVLTVEGGHWLPHEEMGSKVIEDCVEWALGGEEQALKKHLREETNVSVKFLVEKR</sequence>
<keyword evidence="3" id="KW-0378">Hydrolase</keyword>
<protein>
    <submittedName>
        <fullName evidence="3">Alpha/beta-hydrolase</fullName>
    </submittedName>
</protein>
<reference evidence="3" key="1">
    <citation type="journal article" date="2020" name="Stud. Mycol.">
        <title>101 Dothideomycetes genomes: a test case for predicting lifestyles and emergence of pathogens.</title>
        <authorList>
            <person name="Haridas S."/>
            <person name="Albert R."/>
            <person name="Binder M."/>
            <person name="Bloem J."/>
            <person name="Labutti K."/>
            <person name="Salamov A."/>
            <person name="Andreopoulos B."/>
            <person name="Baker S."/>
            <person name="Barry K."/>
            <person name="Bills G."/>
            <person name="Bluhm B."/>
            <person name="Cannon C."/>
            <person name="Castanera R."/>
            <person name="Culley D."/>
            <person name="Daum C."/>
            <person name="Ezra D."/>
            <person name="Gonzalez J."/>
            <person name="Henrissat B."/>
            <person name="Kuo A."/>
            <person name="Liang C."/>
            <person name="Lipzen A."/>
            <person name="Lutzoni F."/>
            <person name="Magnuson J."/>
            <person name="Mondo S."/>
            <person name="Nolan M."/>
            <person name="Ohm R."/>
            <person name="Pangilinan J."/>
            <person name="Park H.-J."/>
            <person name="Ramirez L."/>
            <person name="Alfaro M."/>
            <person name="Sun H."/>
            <person name="Tritt A."/>
            <person name="Yoshinaga Y."/>
            <person name="Zwiers L.-H."/>
            <person name="Turgeon B."/>
            <person name="Goodwin S."/>
            <person name="Spatafora J."/>
            <person name="Crous P."/>
            <person name="Grigoriev I."/>
        </authorList>
    </citation>
    <scope>NUCLEOTIDE SEQUENCE</scope>
    <source>
        <strain evidence="3">CBS 279.74</strain>
    </source>
</reference>
<dbReference type="PRINTS" id="PR00412">
    <property type="entry name" value="EPOXHYDRLASE"/>
</dbReference>
<keyword evidence="1" id="KW-1133">Transmembrane helix</keyword>
<dbReference type="EMBL" id="MU005765">
    <property type="protein sequence ID" value="KAF2712839.1"/>
    <property type="molecule type" value="Genomic_DNA"/>
</dbReference>
<keyword evidence="1" id="KW-0472">Membrane</keyword>
<feature type="domain" description="AB hydrolase-1" evidence="2">
    <location>
        <begin position="115"/>
        <end position="227"/>
    </location>
</feature>
<dbReference type="PANTHER" id="PTHR43689:SF8">
    <property type="entry name" value="ALPHA_BETA-HYDROLASES SUPERFAMILY PROTEIN"/>
    <property type="match status" value="1"/>
</dbReference>
<accession>A0A6G1KJ18</accession>
<keyword evidence="4" id="KW-1185">Reference proteome</keyword>
<dbReference type="InterPro" id="IPR000639">
    <property type="entry name" value="Epox_hydrolase-like"/>
</dbReference>
<gene>
    <name evidence="3" type="ORF">K504DRAFT_422947</name>
</gene>
<feature type="transmembrane region" description="Helical" evidence="1">
    <location>
        <begin position="26"/>
        <end position="49"/>
    </location>
</feature>
<dbReference type="InterPro" id="IPR000073">
    <property type="entry name" value="AB_hydrolase_1"/>
</dbReference>
<proteinExistence type="predicted"/>
<keyword evidence="1" id="KW-0812">Transmembrane</keyword>
<evidence type="ECO:0000259" key="2">
    <source>
        <dbReference type="Pfam" id="PF00561"/>
    </source>
</evidence>
<evidence type="ECO:0000313" key="4">
    <source>
        <dbReference type="Proteomes" id="UP000799428"/>
    </source>
</evidence>
<dbReference type="SUPFAM" id="SSF53474">
    <property type="entry name" value="alpha/beta-Hydrolases"/>
    <property type="match status" value="1"/>
</dbReference>